<evidence type="ECO:0000313" key="11">
    <source>
        <dbReference type="Proteomes" id="UP000006315"/>
    </source>
</evidence>
<evidence type="ECO:0000259" key="9">
    <source>
        <dbReference type="Pfam" id="PF25198"/>
    </source>
</evidence>
<dbReference type="PROSITE" id="PS51257">
    <property type="entry name" value="PROKAR_LIPOPROTEIN"/>
    <property type="match status" value="1"/>
</dbReference>
<dbReference type="PANTHER" id="PTHR35789">
    <property type="entry name" value="SPORE GERMINATION PROTEIN B3"/>
    <property type="match status" value="1"/>
</dbReference>
<dbReference type="NCBIfam" id="TIGR02887">
    <property type="entry name" value="spore_ger_x_C"/>
    <property type="match status" value="1"/>
</dbReference>
<keyword evidence="6" id="KW-0564">Palmitate</keyword>
<comment type="caution">
    <text evidence="10">The sequence shown here is derived from an EMBL/GenBank/DDBJ whole genome shotgun (WGS) entry which is preliminary data.</text>
</comment>
<dbReference type="GO" id="GO:0009847">
    <property type="term" value="P:spore germination"/>
    <property type="evidence" value="ECO:0007669"/>
    <property type="project" value="InterPro"/>
</dbReference>
<dbReference type="AlphaFoldDB" id="K6CCM9"/>
<evidence type="ECO:0000256" key="7">
    <source>
        <dbReference type="ARBA" id="ARBA00023288"/>
    </source>
</evidence>
<dbReference type="PATRIC" id="fig|1131731.3.peg.493"/>
<keyword evidence="3" id="KW-0309">Germination</keyword>
<reference evidence="10 11" key="1">
    <citation type="journal article" date="2012" name="Front. Microbiol.">
        <title>Redundancy and modularity in membrane-associated dissimilatory nitrate reduction in Bacillus.</title>
        <authorList>
            <person name="Heylen K."/>
            <person name="Keltjens J."/>
        </authorList>
    </citation>
    <scope>NUCLEOTIDE SEQUENCE [LARGE SCALE GENOMIC DNA]</scope>
    <source>
        <strain evidence="10 11">LMG 9581</strain>
    </source>
</reference>
<evidence type="ECO:0000256" key="3">
    <source>
        <dbReference type="ARBA" id="ARBA00022544"/>
    </source>
</evidence>
<dbReference type="Gene3D" id="3.30.300.210">
    <property type="entry name" value="Nutrient germinant receptor protein C, domain 3"/>
    <property type="match status" value="1"/>
</dbReference>
<dbReference type="InterPro" id="IPR046953">
    <property type="entry name" value="Spore_GerAC-like_C"/>
</dbReference>
<keyword evidence="7" id="KW-0449">Lipoprotein</keyword>
<accession>K6CCM9</accession>
<dbReference type="InterPro" id="IPR008844">
    <property type="entry name" value="Spore_GerAC-like"/>
</dbReference>
<evidence type="ECO:0000256" key="2">
    <source>
        <dbReference type="ARBA" id="ARBA00007886"/>
    </source>
</evidence>
<dbReference type="EMBL" id="AJLR01000034">
    <property type="protein sequence ID" value="EKN68895.1"/>
    <property type="molecule type" value="Genomic_DNA"/>
</dbReference>
<keyword evidence="4" id="KW-0732">Signal</keyword>
<gene>
    <name evidence="10" type="ORF">BAZO_02397</name>
</gene>
<sequence>MRRYFKGLLLLSLLVFLVLISSGCGFKDIDKRFFVVGIGIDSIKNEEEQYLVSLKLAIPASDLSTGKNEFIIVSEKAKTITEAVRMIKSKVDKELEFSHAKIIIYGEELIKNDMPGHLVYWFIRRRDIQQIAYMSIGKPTALDVLKVKPKSERLPSNAMFLAFGKTGTETPYTITAPLFEFQRRIIERGQDPYLPIIEADKDLLEINKLGIMDKRKLIHTLSPDETELFNLLTGNVPKFELKVSKDDLYFLIFGKKVNSKYIIHTPTGNKPYITVQIDINGTMEEALFNISMKDIPKYEKAAKEDLENRIKDFLVSLQKANLDPIGFGLRYRSRHFNNKTEWEMWQSIYPEIEFRVKANVKIEGVGIIE</sequence>
<dbReference type="RefSeq" id="WP_003329626.1">
    <property type="nucleotide sequence ID" value="NZ_AJLR01000034.1"/>
</dbReference>
<feature type="domain" description="Spore germination GerAC-like C-terminal" evidence="8">
    <location>
        <begin position="209"/>
        <end position="366"/>
    </location>
</feature>
<dbReference type="Pfam" id="PF05504">
    <property type="entry name" value="Spore_GerAC"/>
    <property type="match status" value="1"/>
</dbReference>
<dbReference type="InterPro" id="IPR057336">
    <property type="entry name" value="GerAC_N"/>
</dbReference>
<evidence type="ECO:0000256" key="5">
    <source>
        <dbReference type="ARBA" id="ARBA00023136"/>
    </source>
</evidence>
<dbReference type="GO" id="GO:0016020">
    <property type="term" value="C:membrane"/>
    <property type="evidence" value="ECO:0007669"/>
    <property type="project" value="UniProtKB-SubCell"/>
</dbReference>
<dbReference type="Pfam" id="PF25198">
    <property type="entry name" value="Spore_GerAC_N"/>
    <property type="match status" value="1"/>
</dbReference>
<dbReference type="Proteomes" id="UP000006315">
    <property type="component" value="Unassembled WGS sequence"/>
</dbReference>
<keyword evidence="5" id="KW-0472">Membrane</keyword>
<comment type="similarity">
    <text evidence="2">Belongs to the GerABKC lipoprotein family.</text>
</comment>
<dbReference type="STRING" id="1131731.BAZO_02397"/>
<evidence type="ECO:0000256" key="6">
    <source>
        <dbReference type="ARBA" id="ARBA00023139"/>
    </source>
</evidence>
<dbReference type="InterPro" id="IPR038501">
    <property type="entry name" value="Spore_GerAC_C_sf"/>
</dbReference>
<comment type="subcellular location">
    <subcellularLocation>
        <location evidence="1">Membrane</location>
        <topology evidence="1">Lipid-anchor</topology>
    </subcellularLocation>
</comment>
<evidence type="ECO:0000256" key="4">
    <source>
        <dbReference type="ARBA" id="ARBA00022729"/>
    </source>
</evidence>
<evidence type="ECO:0000256" key="1">
    <source>
        <dbReference type="ARBA" id="ARBA00004635"/>
    </source>
</evidence>
<organism evidence="10 11">
    <name type="scientific">Schinkia azotoformans LMG 9581</name>
    <dbReference type="NCBI Taxonomy" id="1131731"/>
    <lineage>
        <taxon>Bacteria</taxon>
        <taxon>Bacillati</taxon>
        <taxon>Bacillota</taxon>
        <taxon>Bacilli</taxon>
        <taxon>Bacillales</taxon>
        <taxon>Bacillaceae</taxon>
        <taxon>Calidifontibacillus/Schinkia group</taxon>
        <taxon>Schinkia</taxon>
    </lineage>
</organism>
<feature type="domain" description="Spore germination protein N-terminal" evidence="9">
    <location>
        <begin position="27"/>
        <end position="198"/>
    </location>
</feature>
<protein>
    <submittedName>
        <fullName evidence="10">Ger(X)C family germination protein</fullName>
    </submittedName>
</protein>
<evidence type="ECO:0000313" key="10">
    <source>
        <dbReference type="EMBL" id="EKN68895.1"/>
    </source>
</evidence>
<evidence type="ECO:0000259" key="8">
    <source>
        <dbReference type="Pfam" id="PF05504"/>
    </source>
</evidence>
<proteinExistence type="inferred from homology"/>
<dbReference type="PANTHER" id="PTHR35789:SF1">
    <property type="entry name" value="SPORE GERMINATION PROTEIN B3"/>
    <property type="match status" value="1"/>
</dbReference>
<keyword evidence="11" id="KW-1185">Reference proteome</keyword>
<name>K6CCM9_SCHAZ</name>